<sequence length="1079" mass="122029">MRLWKNPFLLVGIYLWLTFFFLSVASSEILSGSGAVTDTIPDPNPEWEALTRKDFSSQIRLHSHILILVTVPWCGESRSLMREIKHLVSVKREEFGHLKLFVVYRNSEKILAEILGASGGIKIIYCQNSIQLKYNGRLRALNILSSISHTMSIQDDEIPLKPISEFNEIESSLDLTEMSVLLIDLCGWSAQLAPKRTNGSYDTSSLSNQCNKVGSGVLVQEAYKTVELSNTKDKIIEDEEIAYRGHAASSAWELGFTLANQSVPEETQNGEFYNKPTCTIEEFQKFQSFYKEFISLAKEHFLPPERQRFSLVSSKSLLPYLGVENMENWSVLVRFSGCSNCSIMLRDGDELRSVLLGRHPLVKELDTEALFPSNRPSLMLFIDTSAESSETRSESKLALEVIRKYAGQNHKLLVPSSFSSKRTGSRDASDSNGMNIKDKMLMIVNEGLSEGNNNRLVDILTKLLQQTKANRQKSKEKKISVVAKELGFQLLSQDFDVKEVKPTLEDKSDSQSDDVTSDEKEINVPIDDLGAKSDEETMPKSDIQEYNKAAMYEKHSENEFEKNFETEVEIKKRKEQILSEMKQEKTTSDKKLEYISEIEEIASISSMQSHEVKKELSDDITGFVGSIFFTDGSYQLLSSLTSGSRVPTLIIIDPTKQQHFVFDEETPICYYSLVNFLDRFLNQSLPPFIQSDALVGGTKKFPRPPFVNQDFHEAVSVPRISANGFCESVMGYNDCLVIDKGIDLGNVNEAWSRDVLVLFSNSWCGFCQRMELVLREVYRAFDSFMTVSRERDANIIENQDKSEMSPTDLPLIYLMDCTQNDCYPFLRASGKEELYPTLLLFPAETKKSISFESAMSVINIFEFLDAGSKNFKNYRGTLWTQPRETIQDRSELQDISSAIKEHRISQSDLEIGVPTVKPDNSRYNIEVGYSLSANDHLADPFDNSTILIVSADPEAGFKGLIINKPMNWNIFKPDALIDSVKAAPISYGGPVAIQGFPLVSLSNKVTDGYVKVIDGIYFGDTIATNMVFKRIHNGTEAVDGFWFFFGFSSWLYEQLFNELDQGAWQLSESTVERLDWPDR</sequence>
<dbReference type="SUPFAM" id="SSF143456">
    <property type="entry name" value="VC0467-like"/>
    <property type="match status" value="1"/>
</dbReference>
<evidence type="ECO:0000313" key="2">
    <source>
        <dbReference type="EMBL" id="KAJ1694088.1"/>
    </source>
</evidence>
<protein>
    <recommendedName>
        <fullName evidence="4">Thioredoxin domain-containing protein</fullName>
    </recommendedName>
</protein>
<organism evidence="2 3">
    <name type="scientific">Rhynchospora breviuscula</name>
    <dbReference type="NCBI Taxonomy" id="2022672"/>
    <lineage>
        <taxon>Eukaryota</taxon>
        <taxon>Viridiplantae</taxon>
        <taxon>Streptophyta</taxon>
        <taxon>Embryophyta</taxon>
        <taxon>Tracheophyta</taxon>
        <taxon>Spermatophyta</taxon>
        <taxon>Magnoliopsida</taxon>
        <taxon>Liliopsida</taxon>
        <taxon>Poales</taxon>
        <taxon>Cyperaceae</taxon>
        <taxon>Cyperoideae</taxon>
        <taxon>Rhynchosporeae</taxon>
        <taxon>Rhynchospora</taxon>
    </lineage>
</organism>
<reference evidence="2" key="1">
    <citation type="journal article" date="2022" name="Cell">
        <title>Repeat-based holocentromeres influence genome architecture and karyotype evolution.</title>
        <authorList>
            <person name="Hofstatter P.G."/>
            <person name="Thangavel G."/>
            <person name="Lux T."/>
            <person name="Neumann P."/>
            <person name="Vondrak T."/>
            <person name="Novak P."/>
            <person name="Zhang M."/>
            <person name="Costa L."/>
            <person name="Castellani M."/>
            <person name="Scott A."/>
            <person name="Toegelov H."/>
            <person name="Fuchs J."/>
            <person name="Mata-Sucre Y."/>
            <person name="Dias Y."/>
            <person name="Vanzela A.L.L."/>
            <person name="Huettel B."/>
            <person name="Almeida C.C.S."/>
            <person name="Simkova H."/>
            <person name="Souza G."/>
            <person name="Pedrosa-Harand A."/>
            <person name="Macas J."/>
            <person name="Mayer K.F.X."/>
            <person name="Houben A."/>
            <person name="Marques A."/>
        </authorList>
    </citation>
    <scope>NUCLEOTIDE SEQUENCE</scope>
    <source>
        <strain evidence="2">RhyBre1mFocal</strain>
    </source>
</reference>
<accession>A0A9Q0CHN7</accession>
<keyword evidence="3" id="KW-1185">Reference proteome</keyword>
<dbReference type="Gene3D" id="3.40.30.10">
    <property type="entry name" value="Glutaredoxin"/>
    <property type="match status" value="1"/>
</dbReference>
<dbReference type="AlphaFoldDB" id="A0A9Q0CHN7"/>
<evidence type="ECO:0008006" key="4">
    <source>
        <dbReference type="Google" id="ProtNLM"/>
    </source>
</evidence>
<feature type="region of interest" description="Disordered" evidence="1">
    <location>
        <begin position="502"/>
        <end position="521"/>
    </location>
</feature>
<dbReference type="SUPFAM" id="SSF52833">
    <property type="entry name" value="Thioredoxin-like"/>
    <property type="match status" value="2"/>
</dbReference>
<dbReference type="OrthoDB" id="1910803at2759"/>
<dbReference type="PANTHER" id="PTHR31984">
    <property type="entry name" value="TRANSPORTER, PUTATIVE (DUF179)-RELATED"/>
    <property type="match status" value="1"/>
</dbReference>
<dbReference type="InterPro" id="IPR003774">
    <property type="entry name" value="AlgH-like"/>
</dbReference>
<name>A0A9Q0CHN7_9POAL</name>
<dbReference type="Gene3D" id="3.40.1740.10">
    <property type="entry name" value="VC0467-like"/>
    <property type="match status" value="1"/>
</dbReference>
<dbReference type="Proteomes" id="UP001151287">
    <property type="component" value="Unassembled WGS sequence"/>
</dbReference>
<gene>
    <name evidence="2" type="ORF">LUZ63_010786</name>
</gene>
<comment type="caution">
    <text evidence="2">The sequence shown here is derived from an EMBL/GenBank/DDBJ whole genome shotgun (WGS) entry which is preliminary data.</text>
</comment>
<evidence type="ECO:0000256" key="1">
    <source>
        <dbReference type="SAM" id="MobiDB-lite"/>
    </source>
</evidence>
<dbReference type="EMBL" id="JAMQYH010000003">
    <property type="protein sequence ID" value="KAJ1694088.1"/>
    <property type="molecule type" value="Genomic_DNA"/>
</dbReference>
<dbReference type="InterPro" id="IPR036249">
    <property type="entry name" value="Thioredoxin-like_sf"/>
</dbReference>
<dbReference type="Pfam" id="PF02622">
    <property type="entry name" value="DUF179"/>
    <property type="match status" value="1"/>
</dbReference>
<proteinExistence type="predicted"/>
<evidence type="ECO:0000313" key="3">
    <source>
        <dbReference type="Proteomes" id="UP001151287"/>
    </source>
</evidence>
<dbReference type="PANTHER" id="PTHR31984:SF12">
    <property type="entry name" value="THIOREDOXIN DOMAIN-CONTAINING PROTEIN"/>
    <property type="match status" value="1"/>
</dbReference>